<keyword evidence="6" id="KW-0274">FAD</keyword>
<dbReference type="EC" id="1.18.1.2" evidence="3"/>
<comment type="similarity">
    <text evidence="2">Belongs to the ferredoxin--NADP reductase type 1 family.</text>
</comment>
<evidence type="ECO:0000256" key="5">
    <source>
        <dbReference type="ARBA" id="ARBA00022741"/>
    </source>
</evidence>
<dbReference type="AlphaFoldDB" id="A0A1G7URT3"/>
<dbReference type="Pfam" id="PF00970">
    <property type="entry name" value="FAD_binding_6"/>
    <property type="match status" value="1"/>
</dbReference>
<sequence length="254" mass="29113">MHTERVIAVEHLTDSLFAFRTTRDSTFTFESGQFTMIGQTVGSKKVLRAYSMVSPTWADYLEFLSIKVPDGELTSRLQHIEPGDEIIVNKKSTGSLLLDNLVDGRNLYLFATGTGIAPFLSIVQDPEVYDRYDHVVLVHGVREARELAYRRFLEEHLPNHEHLGEYAREQLVYVPTVTREPFERTKRVTTMIYDGELAEATGLPTLDREQDRVMICGNPDMVHELRHHFLEQGWEMGTTHGKGQFVIENAFVEK</sequence>
<accession>A0A1G7URT3</accession>
<evidence type="ECO:0000256" key="4">
    <source>
        <dbReference type="ARBA" id="ARBA00022630"/>
    </source>
</evidence>
<gene>
    <name evidence="11" type="ORF">SAMN05216241_11623</name>
</gene>
<dbReference type="OrthoDB" id="9784483at2"/>
<comment type="cofactor">
    <cofactor evidence="1">
        <name>FAD</name>
        <dbReference type="ChEBI" id="CHEBI:57692"/>
    </cofactor>
</comment>
<dbReference type="PANTHER" id="PTHR47878:SF1">
    <property type="entry name" value="FLAVODOXIN_FERREDOXIN--NADP REDUCTASE"/>
    <property type="match status" value="1"/>
</dbReference>
<evidence type="ECO:0000313" key="11">
    <source>
        <dbReference type="EMBL" id="SDG50223.1"/>
    </source>
</evidence>
<evidence type="ECO:0000256" key="3">
    <source>
        <dbReference type="ARBA" id="ARBA00013223"/>
    </source>
</evidence>
<keyword evidence="4" id="KW-0285">Flavoprotein</keyword>
<dbReference type="InterPro" id="IPR001709">
    <property type="entry name" value="Flavoprot_Pyr_Nucl_cyt_Rdtase"/>
</dbReference>
<dbReference type="Pfam" id="PF00175">
    <property type="entry name" value="NAD_binding_1"/>
    <property type="match status" value="1"/>
</dbReference>
<dbReference type="Proteomes" id="UP000199415">
    <property type="component" value="Unassembled WGS sequence"/>
</dbReference>
<evidence type="ECO:0000256" key="8">
    <source>
        <dbReference type="ARBA" id="ARBA00023002"/>
    </source>
</evidence>
<dbReference type="GO" id="GO:0000166">
    <property type="term" value="F:nucleotide binding"/>
    <property type="evidence" value="ECO:0007669"/>
    <property type="project" value="UniProtKB-KW"/>
</dbReference>
<feature type="domain" description="FAD-binding FR-type" evidence="10">
    <location>
        <begin position="1"/>
        <end position="99"/>
    </location>
</feature>
<dbReference type="InterPro" id="IPR039261">
    <property type="entry name" value="FNR_nucleotide-bd"/>
</dbReference>
<dbReference type="GO" id="GO:0034599">
    <property type="term" value="P:cellular response to oxidative stress"/>
    <property type="evidence" value="ECO:0007669"/>
    <property type="project" value="TreeGrafter"/>
</dbReference>
<dbReference type="Gene3D" id="3.40.50.80">
    <property type="entry name" value="Nucleotide-binding domain of ferredoxin-NADP reductase (FNR) module"/>
    <property type="match status" value="1"/>
</dbReference>
<evidence type="ECO:0000256" key="2">
    <source>
        <dbReference type="ARBA" id="ARBA00008312"/>
    </source>
</evidence>
<evidence type="ECO:0000256" key="9">
    <source>
        <dbReference type="ARBA" id="ARBA00047776"/>
    </source>
</evidence>
<keyword evidence="12" id="KW-1185">Reference proteome</keyword>
<dbReference type="GO" id="GO:0042167">
    <property type="term" value="P:heme catabolic process"/>
    <property type="evidence" value="ECO:0007669"/>
    <property type="project" value="TreeGrafter"/>
</dbReference>
<dbReference type="PANTHER" id="PTHR47878">
    <property type="entry name" value="OXIDOREDUCTASE FAD/NAD(P)-BINDING DOMAIN PROTEIN"/>
    <property type="match status" value="1"/>
</dbReference>
<keyword evidence="5" id="KW-0547">Nucleotide-binding</keyword>
<dbReference type="SUPFAM" id="SSF63380">
    <property type="entry name" value="Riboflavin synthase domain-like"/>
    <property type="match status" value="1"/>
</dbReference>
<keyword evidence="7" id="KW-0521">NADP</keyword>
<dbReference type="EMBL" id="FNCE01000016">
    <property type="protein sequence ID" value="SDG50223.1"/>
    <property type="molecule type" value="Genomic_DNA"/>
</dbReference>
<name>A0A1G7URT3_9PROT</name>
<evidence type="ECO:0000256" key="1">
    <source>
        <dbReference type="ARBA" id="ARBA00001974"/>
    </source>
</evidence>
<dbReference type="GO" id="GO:0004324">
    <property type="term" value="F:ferredoxin-NADP+ reductase activity"/>
    <property type="evidence" value="ECO:0007669"/>
    <property type="project" value="UniProtKB-EC"/>
</dbReference>
<dbReference type="SUPFAM" id="SSF52343">
    <property type="entry name" value="Ferredoxin reductase-like, C-terminal NADP-linked domain"/>
    <property type="match status" value="1"/>
</dbReference>
<dbReference type="CDD" id="cd06195">
    <property type="entry name" value="FNR1"/>
    <property type="match status" value="1"/>
</dbReference>
<dbReference type="InterPro" id="IPR017927">
    <property type="entry name" value="FAD-bd_FR_type"/>
</dbReference>
<evidence type="ECO:0000256" key="6">
    <source>
        <dbReference type="ARBA" id="ARBA00022827"/>
    </source>
</evidence>
<reference evidence="11 12" key="1">
    <citation type="submission" date="2016-10" db="EMBL/GenBank/DDBJ databases">
        <authorList>
            <person name="de Groot N.N."/>
        </authorList>
    </citation>
    <scope>NUCLEOTIDE SEQUENCE [LARGE SCALE GENOMIC DNA]</scope>
    <source>
        <strain evidence="11 12">DSM 25584</strain>
    </source>
</reference>
<evidence type="ECO:0000313" key="12">
    <source>
        <dbReference type="Proteomes" id="UP000199415"/>
    </source>
</evidence>
<dbReference type="PRINTS" id="PR00371">
    <property type="entry name" value="FPNCR"/>
</dbReference>
<dbReference type="InterPro" id="IPR008333">
    <property type="entry name" value="Cbr1-like_FAD-bd_dom"/>
</dbReference>
<keyword evidence="8" id="KW-0560">Oxidoreductase</keyword>
<proteinExistence type="inferred from homology"/>
<dbReference type="RefSeq" id="WP_090022124.1">
    <property type="nucleotide sequence ID" value="NZ_FNCE01000016.1"/>
</dbReference>
<evidence type="ECO:0000259" key="10">
    <source>
        <dbReference type="PROSITE" id="PS51384"/>
    </source>
</evidence>
<organism evidence="11 12">
    <name type="scientific">Limimonas halophila</name>
    <dbReference type="NCBI Taxonomy" id="1082479"/>
    <lineage>
        <taxon>Bacteria</taxon>
        <taxon>Pseudomonadati</taxon>
        <taxon>Pseudomonadota</taxon>
        <taxon>Alphaproteobacteria</taxon>
        <taxon>Rhodospirillales</taxon>
        <taxon>Rhodovibrionaceae</taxon>
        <taxon>Limimonas</taxon>
    </lineage>
</organism>
<dbReference type="InterPro" id="IPR051930">
    <property type="entry name" value="FNR_type-1"/>
</dbReference>
<dbReference type="InterPro" id="IPR001433">
    <property type="entry name" value="OxRdtase_FAD/NAD-bd"/>
</dbReference>
<dbReference type="InterPro" id="IPR017938">
    <property type="entry name" value="Riboflavin_synthase-like_b-brl"/>
</dbReference>
<protein>
    <recommendedName>
        <fullName evidence="3">ferredoxin--NADP(+) reductase</fullName>
        <ecNumber evidence="3">1.18.1.2</ecNumber>
    </recommendedName>
</protein>
<comment type="catalytic activity">
    <reaction evidence="9">
        <text>2 reduced [2Fe-2S]-[ferredoxin] + NADP(+) + H(+) = 2 oxidized [2Fe-2S]-[ferredoxin] + NADPH</text>
        <dbReference type="Rhea" id="RHEA:20125"/>
        <dbReference type="Rhea" id="RHEA-COMP:10000"/>
        <dbReference type="Rhea" id="RHEA-COMP:10001"/>
        <dbReference type="ChEBI" id="CHEBI:15378"/>
        <dbReference type="ChEBI" id="CHEBI:33737"/>
        <dbReference type="ChEBI" id="CHEBI:33738"/>
        <dbReference type="ChEBI" id="CHEBI:57783"/>
        <dbReference type="ChEBI" id="CHEBI:58349"/>
        <dbReference type="EC" id="1.18.1.2"/>
    </reaction>
</comment>
<dbReference type="InterPro" id="IPR033892">
    <property type="entry name" value="FNR_bac"/>
</dbReference>
<evidence type="ECO:0000256" key="7">
    <source>
        <dbReference type="ARBA" id="ARBA00022857"/>
    </source>
</evidence>
<dbReference type="Gene3D" id="2.40.30.10">
    <property type="entry name" value="Translation factors"/>
    <property type="match status" value="1"/>
</dbReference>
<dbReference type="PROSITE" id="PS51384">
    <property type="entry name" value="FAD_FR"/>
    <property type="match status" value="1"/>
</dbReference>
<dbReference type="STRING" id="1082479.SAMN05216241_11623"/>